<comment type="caution">
    <text evidence="7">The sequence shown here is derived from an EMBL/GenBank/DDBJ whole genome shotgun (WGS) entry which is preliminary data.</text>
</comment>
<accession>A0A8J3AKX6</accession>
<evidence type="ECO:0000313" key="8">
    <source>
        <dbReference type="Proteomes" id="UP000626244"/>
    </source>
</evidence>
<keyword evidence="3 6" id="KW-0812">Transmembrane</keyword>
<evidence type="ECO:0000256" key="5">
    <source>
        <dbReference type="ARBA" id="ARBA00023136"/>
    </source>
</evidence>
<name>A0A8J3AKX6_9BACI</name>
<dbReference type="AlphaFoldDB" id="A0A8J3AKX6"/>
<protein>
    <submittedName>
        <fullName evidence="7">C4-dicarboxylate ABC transporter</fullName>
    </submittedName>
</protein>
<feature type="transmembrane region" description="Helical" evidence="6">
    <location>
        <begin position="171"/>
        <end position="194"/>
    </location>
</feature>
<dbReference type="InterPro" id="IPR018385">
    <property type="entry name" value="C4_dicarb_anaerob_car-like"/>
</dbReference>
<dbReference type="Proteomes" id="UP000626244">
    <property type="component" value="Unassembled WGS sequence"/>
</dbReference>
<evidence type="ECO:0000313" key="7">
    <source>
        <dbReference type="EMBL" id="GGI15569.1"/>
    </source>
</evidence>
<reference evidence="8" key="1">
    <citation type="journal article" date="2019" name="Int. J. Syst. Evol. Microbiol.">
        <title>The Global Catalogue of Microorganisms (GCM) 10K type strain sequencing project: providing services to taxonomists for standard genome sequencing and annotation.</title>
        <authorList>
            <consortium name="The Broad Institute Genomics Platform"/>
            <consortium name="The Broad Institute Genome Sequencing Center for Infectious Disease"/>
            <person name="Wu L."/>
            <person name="Ma J."/>
        </authorList>
    </citation>
    <scope>NUCLEOTIDE SEQUENCE [LARGE SCALE GENOMIC DNA]</scope>
    <source>
        <strain evidence="8">CGMCC 1.14993</strain>
    </source>
</reference>
<organism evidence="7 8">
    <name type="scientific">Gottfriedia solisilvae</name>
    <dbReference type="NCBI Taxonomy" id="1516104"/>
    <lineage>
        <taxon>Bacteria</taxon>
        <taxon>Bacillati</taxon>
        <taxon>Bacillota</taxon>
        <taxon>Bacilli</taxon>
        <taxon>Bacillales</taxon>
        <taxon>Bacillaceae</taxon>
        <taxon>Gottfriedia</taxon>
    </lineage>
</organism>
<feature type="transmembrane region" description="Helical" evidence="6">
    <location>
        <begin position="148"/>
        <end position="164"/>
    </location>
</feature>
<keyword evidence="4 6" id="KW-1133">Transmembrane helix</keyword>
<feature type="transmembrane region" description="Helical" evidence="6">
    <location>
        <begin position="290"/>
        <end position="309"/>
    </location>
</feature>
<dbReference type="PANTHER" id="PTHR43652:SF2">
    <property type="entry name" value="BASIC AMINO ACID ANTIPORTER YFCC-RELATED"/>
    <property type="match status" value="1"/>
</dbReference>
<proteinExistence type="predicted"/>
<dbReference type="RefSeq" id="WP_087999701.1">
    <property type="nucleotide sequence ID" value="NZ_BMHB01000001.1"/>
</dbReference>
<gene>
    <name evidence="7" type="ORF">GCM10007380_28640</name>
</gene>
<feature type="transmembrane region" description="Helical" evidence="6">
    <location>
        <begin position="21"/>
        <end position="41"/>
    </location>
</feature>
<dbReference type="EMBL" id="BMHB01000001">
    <property type="protein sequence ID" value="GGI15569.1"/>
    <property type="molecule type" value="Genomic_DNA"/>
</dbReference>
<feature type="transmembrane region" description="Helical" evidence="6">
    <location>
        <begin position="206"/>
        <end position="225"/>
    </location>
</feature>
<comment type="subcellular location">
    <subcellularLocation>
        <location evidence="1">Cell membrane</location>
        <topology evidence="1">Multi-pass membrane protein</topology>
    </subcellularLocation>
</comment>
<evidence type="ECO:0000256" key="6">
    <source>
        <dbReference type="SAM" id="Phobius"/>
    </source>
</evidence>
<evidence type="ECO:0000256" key="1">
    <source>
        <dbReference type="ARBA" id="ARBA00004651"/>
    </source>
</evidence>
<dbReference type="PANTHER" id="PTHR43652">
    <property type="entry name" value="BASIC AMINO ACID ANTIPORTER YFCC-RELATED"/>
    <property type="match status" value="1"/>
</dbReference>
<keyword evidence="5 6" id="KW-0472">Membrane</keyword>
<dbReference type="GO" id="GO:0005886">
    <property type="term" value="C:plasma membrane"/>
    <property type="evidence" value="ECO:0007669"/>
    <property type="project" value="UniProtKB-SubCell"/>
</dbReference>
<evidence type="ECO:0000256" key="3">
    <source>
        <dbReference type="ARBA" id="ARBA00022692"/>
    </source>
</evidence>
<feature type="transmembrane region" description="Helical" evidence="6">
    <location>
        <begin position="264"/>
        <end position="284"/>
    </location>
</feature>
<sequence>MTQIQATEVTTKTKDKKERKINVFALLLVILLIATILTYILPTGEYARVDIDGHTTVDPNSYKSIASTPVGLFEMIKSIHTGMVEAANIIFFVLIIGGFFGVLSATGTIEVLISTMARKLATREKLLIPIMMLFFAIGGSLMGMAEETLAYIPLLVPLALALGFDTITGTAIVLVGASAGFTTAIMNPFTVGIAQGIAELPTFSGMGFRLILFVIVYLVSVAYIYRYAMKVKKNPKLGFYGKYSIEQTNELLISKARLTTRHKWILVAFLINYIVLAFGVIKYQWYITEIASLFIILTIAIGIIGRLSIDDVVKSFTQGSAALISGALIIGVSRAILVVLNEGHIVDPMLHGVSEAIKHIPAYLSVIGMYNFQAAIHFILASGSGHAMLTMPIMAPLADLLDITRQTAVLSFSFADGIGNIIFPTAGTLMAGLAIAGIPWTKWAKWIFPLVFIQYLIGLVAVVVAHLINYGPF</sequence>
<feature type="transmembrane region" description="Helical" evidence="6">
    <location>
        <begin position="446"/>
        <end position="468"/>
    </location>
</feature>
<dbReference type="Pfam" id="PF03606">
    <property type="entry name" value="DcuC"/>
    <property type="match status" value="1"/>
</dbReference>
<feature type="transmembrane region" description="Helical" evidence="6">
    <location>
        <begin position="125"/>
        <end position="142"/>
    </location>
</feature>
<evidence type="ECO:0000256" key="2">
    <source>
        <dbReference type="ARBA" id="ARBA00022475"/>
    </source>
</evidence>
<dbReference type="OrthoDB" id="255482at2"/>
<feature type="transmembrane region" description="Helical" evidence="6">
    <location>
        <begin position="89"/>
        <end position="113"/>
    </location>
</feature>
<dbReference type="InterPro" id="IPR051679">
    <property type="entry name" value="DASS-Related_Transporters"/>
</dbReference>
<feature type="transmembrane region" description="Helical" evidence="6">
    <location>
        <begin position="421"/>
        <end position="440"/>
    </location>
</feature>
<keyword evidence="8" id="KW-1185">Reference proteome</keyword>
<keyword evidence="2" id="KW-1003">Cell membrane</keyword>
<evidence type="ECO:0000256" key="4">
    <source>
        <dbReference type="ARBA" id="ARBA00022989"/>
    </source>
</evidence>